<protein>
    <recommendedName>
        <fullName evidence="1">Photolyase/cryptochrome alpha/beta domain-containing protein</fullName>
    </recommendedName>
</protein>
<dbReference type="Proteomes" id="UP000217065">
    <property type="component" value="Unassembled WGS sequence"/>
</dbReference>
<dbReference type="InterPro" id="IPR036155">
    <property type="entry name" value="Crypto/Photolyase_N_sf"/>
</dbReference>
<dbReference type="PROSITE" id="PS51645">
    <property type="entry name" value="PHR_CRY_ALPHA_BETA"/>
    <property type="match status" value="1"/>
</dbReference>
<dbReference type="Pfam" id="PF00875">
    <property type="entry name" value="DNA_photolyase"/>
    <property type="match status" value="1"/>
</dbReference>
<accession>A0A264VZY9</accession>
<dbReference type="SUPFAM" id="SSF52425">
    <property type="entry name" value="Cryptochrome/photolyase, N-terminal domain"/>
    <property type="match status" value="1"/>
</dbReference>
<reference evidence="2 3" key="1">
    <citation type="submission" date="2017-07" db="EMBL/GenBank/DDBJ databases">
        <title>Tetzosporium hominis gen.nov. sp.nov.</title>
        <authorList>
            <person name="Tetz G."/>
            <person name="Tetz V."/>
        </authorList>
    </citation>
    <scope>NUCLEOTIDE SEQUENCE [LARGE SCALE GENOMIC DNA]</scope>
    <source>
        <strain evidence="2 3">VT-49</strain>
    </source>
</reference>
<comment type="caution">
    <text evidence="2">The sequence shown here is derived from an EMBL/GenBank/DDBJ whole genome shotgun (WGS) entry which is preliminary data.</text>
</comment>
<dbReference type="AlphaFoldDB" id="A0A264VZY9"/>
<name>A0A264VZY9_9BACL</name>
<sequence>MRESLDDLREQLEEAGIPLDELHGEVGERLADYAKEYNVSKLYYHDLEGTEERKIEQDIQNRLSGVEIESFIGDHLIHPEDLPFPFTL</sequence>
<evidence type="ECO:0000313" key="3">
    <source>
        <dbReference type="Proteomes" id="UP000217065"/>
    </source>
</evidence>
<keyword evidence="3" id="KW-1185">Reference proteome</keyword>
<evidence type="ECO:0000313" key="2">
    <source>
        <dbReference type="EMBL" id="OZS76906.1"/>
    </source>
</evidence>
<organism evidence="2 3">
    <name type="scientific">Tetzosporium hominis</name>
    <dbReference type="NCBI Taxonomy" id="2020506"/>
    <lineage>
        <taxon>Bacteria</taxon>
        <taxon>Bacillati</taxon>
        <taxon>Bacillota</taxon>
        <taxon>Bacilli</taxon>
        <taxon>Bacillales</taxon>
        <taxon>Caryophanaceae</taxon>
        <taxon>Tetzosporium</taxon>
    </lineage>
</organism>
<evidence type="ECO:0000259" key="1">
    <source>
        <dbReference type="PROSITE" id="PS51645"/>
    </source>
</evidence>
<proteinExistence type="predicted"/>
<feature type="domain" description="Photolyase/cryptochrome alpha/beta" evidence="1">
    <location>
        <begin position="1"/>
        <end position="76"/>
    </location>
</feature>
<dbReference type="InterPro" id="IPR014729">
    <property type="entry name" value="Rossmann-like_a/b/a_fold"/>
</dbReference>
<dbReference type="InterPro" id="IPR006050">
    <property type="entry name" value="DNA_photolyase_N"/>
</dbReference>
<dbReference type="EMBL" id="NOKQ01000342">
    <property type="protein sequence ID" value="OZS76906.1"/>
    <property type="molecule type" value="Genomic_DNA"/>
</dbReference>
<gene>
    <name evidence="2" type="ORF">CF394_14555</name>
</gene>
<dbReference type="Gene3D" id="3.40.50.620">
    <property type="entry name" value="HUPs"/>
    <property type="match status" value="1"/>
</dbReference>